<accession>A0ACB6RE40</accession>
<evidence type="ECO:0000313" key="1">
    <source>
        <dbReference type="EMBL" id="KAF2477619.1"/>
    </source>
</evidence>
<name>A0ACB6RE40_9PLEO</name>
<dbReference type="Proteomes" id="UP000799755">
    <property type="component" value="Unassembled WGS sequence"/>
</dbReference>
<dbReference type="EMBL" id="MU003492">
    <property type="protein sequence ID" value="KAF2477619.1"/>
    <property type="molecule type" value="Genomic_DNA"/>
</dbReference>
<comment type="caution">
    <text evidence="1">The sequence shown here is derived from an EMBL/GenBank/DDBJ whole genome shotgun (WGS) entry which is preliminary data.</text>
</comment>
<reference evidence="1" key="1">
    <citation type="journal article" date="2020" name="Stud. Mycol.">
        <title>101 Dothideomycetes genomes: a test case for predicting lifestyles and emergence of pathogens.</title>
        <authorList>
            <person name="Haridas S."/>
            <person name="Albert R."/>
            <person name="Binder M."/>
            <person name="Bloem J."/>
            <person name="Labutti K."/>
            <person name="Salamov A."/>
            <person name="Andreopoulos B."/>
            <person name="Baker S."/>
            <person name="Barry K."/>
            <person name="Bills G."/>
            <person name="Bluhm B."/>
            <person name="Cannon C."/>
            <person name="Castanera R."/>
            <person name="Culley D."/>
            <person name="Daum C."/>
            <person name="Ezra D."/>
            <person name="Gonzalez J."/>
            <person name="Henrissat B."/>
            <person name="Kuo A."/>
            <person name="Liang C."/>
            <person name="Lipzen A."/>
            <person name="Lutzoni F."/>
            <person name="Magnuson J."/>
            <person name="Mondo S."/>
            <person name="Nolan M."/>
            <person name="Ohm R."/>
            <person name="Pangilinan J."/>
            <person name="Park H.-J."/>
            <person name="Ramirez L."/>
            <person name="Alfaro M."/>
            <person name="Sun H."/>
            <person name="Tritt A."/>
            <person name="Yoshinaga Y."/>
            <person name="Zwiers L.-H."/>
            <person name="Turgeon B."/>
            <person name="Goodwin S."/>
            <person name="Spatafora J."/>
            <person name="Crous P."/>
            <person name="Grigoriev I."/>
        </authorList>
    </citation>
    <scope>NUCLEOTIDE SEQUENCE</scope>
    <source>
        <strain evidence="1">ATCC 200398</strain>
    </source>
</reference>
<evidence type="ECO:0000313" key="2">
    <source>
        <dbReference type="Proteomes" id="UP000799755"/>
    </source>
</evidence>
<gene>
    <name evidence="1" type="ORF">BDR25DRAFT_347952</name>
</gene>
<organism evidence="1 2">
    <name type="scientific">Lindgomyces ingoldianus</name>
    <dbReference type="NCBI Taxonomy" id="673940"/>
    <lineage>
        <taxon>Eukaryota</taxon>
        <taxon>Fungi</taxon>
        <taxon>Dikarya</taxon>
        <taxon>Ascomycota</taxon>
        <taxon>Pezizomycotina</taxon>
        <taxon>Dothideomycetes</taxon>
        <taxon>Pleosporomycetidae</taxon>
        <taxon>Pleosporales</taxon>
        <taxon>Lindgomycetaceae</taxon>
        <taxon>Lindgomyces</taxon>
    </lineage>
</organism>
<protein>
    <submittedName>
        <fullName evidence="1">Uncharacterized protein</fullName>
    </submittedName>
</protein>
<keyword evidence="2" id="KW-1185">Reference proteome</keyword>
<sequence>MHNLIIKFSVTDECLNYTDAEIPGATHKSCILGYALVVSFGAVVDKPGLAVGCNIRGREADTEPRVVIPITPVNGIKINEETIYGCMDNIAHGSLNRLRILAISAALLSETFLRFEESKNCTFRETYHEAAMVGHRGANAERLEWAEEDGRRVCRRVFPTPPSTTYESEIRFSALYGLDELFKKDGTPAKYILDNIPTKDEKKLAVEKGIKASSMQPCNFLMDKAFRENSHSLRLFSPDEVFSKNLTQYLITLDEISNGTSSRIHKLSKPVPTEHCCLSFMQSYTLIERVTLFLSYEIVLAIIRNMMFQHVKFGKTEQGTCWRCPLAVSIISRCYPSPVKEKQLQPPNPSFNGAVLHLIHIFLGISSTKSKLLLIHTHTLSSIKAWCQFHVPRKQKHILRWGLQSGNLQAIGEELTFKVYKAAGLHREVATHLLARVLNVTELMVLGTEEDRLTTILFDMVLLSHIFKYHIMELRREVKLVALLVDLKHRIQKTRDLILKLQVKAACFTKDDSLRRGTFNPGYILGVTGVVPGDDKRQCQEIDDDTLPTFKSNLHSLSNFIPLPFLRFLSGTFLPSHYEVKVRSKLGSIPCVKIVLDINQLTDVRFSLVALSLTLPTLLRTYQSRGSPSVGDISLDGQVFTERGVSSAAFGSEARGSKKMLAIDRTSQVGYTL</sequence>
<proteinExistence type="predicted"/>